<dbReference type="EMBL" id="JBHUHQ010000021">
    <property type="protein sequence ID" value="MFD2046074.1"/>
    <property type="molecule type" value="Genomic_DNA"/>
</dbReference>
<evidence type="ECO:0008006" key="5">
    <source>
        <dbReference type="Google" id="ProtNLM"/>
    </source>
</evidence>
<evidence type="ECO:0000256" key="1">
    <source>
        <dbReference type="SAM" id="MobiDB-lite"/>
    </source>
</evidence>
<dbReference type="Proteomes" id="UP001597383">
    <property type="component" value="Unassembled WGS sequence"/>
</dbReference>
<reference evidence="4" key="1">
    <citation type="journal article" date="2019" name="Int. J. Syst. Evol. Microbiol.">
        <title>The Global Catalogue of Microorganisms (GCM) 10K type strain sequencing project: providing services to taxonomists for standard genome sequencing and annotation.</title>
        <authorList>
            <consortium name="The Broad Institute Genomics Platform"/>
            <consortium name="The Broad Institute Genome Sequencing Center for Infectious Disease"/>
            <person name="Wu L."/>
            <person name="Ma J."/>
        </authorList>
    </citation>
    <scope>NUCLEOTIDE SEQUENCE [LARGE SCALE GENOMIC DNA]</scope>
    <source>
        <strain evidence="4">R28</strain>
    </source>
</reference>
<dbReference type="Gene3D" id="3.30.1490.480">
    <property type="entry name" value="Endolytic murein transglycosylase"/>
    <property type="match status" value="1"/>
</dbReference>
<feature type="compositionally biased region" description="Acidic residues" evidence="1">
    <location>
        <begin position="82"/>
        <end position="115"/>
    </location>
</feature>
<dbReference type="RefSeq" id="WP_377556985.1">
    <property type="nucleotide sequence ID" value="NZ_JBHUHQ010000021.1"/>
</dbReference>
<feature type="transmembrane region" description="Helical" evidence="2">
    <location>
        <begin position="7"/>
        <end position="25"/>
    </location>
</feature>
<keyword evidence="4" id="KW-1185">Reference proteome</keyword>
<accession>A0ABW4W2Q6</accession>
<protein>
    <recommendedName>
        <fullName evidence="5">Endolytic transglycosylase MltG</fullName>
    </recommendedName>
</protein>
<gene>
    <name evidence="3" type="ORF">ACFSJF_17485</name>
</gene>
<proteinExistence type="predicted"/>
<sequence length="186" mass="20805">MKHSIRAFAIGLFSAGLITLIVNYFDNGSKQDLSEVAVDDLISELENEGYRVLDESEFITLTVNDDSDETEAEAESTTKEDNESEESDQADEQEESESNSNENVEEAEEVDDESEQQSVQSYTLTIESGMPTSTISHELEENGIIENADELIQYMDSEGYSLRVQLGEFTITSDMSHYEIAEAITR</sequence>
<evidence type="ECO:0000313" key="3">
    <source>
        <dbReference type="EMBL" id="MFD2046074.1"/>
    </source>
</evidence>
<feature type="compositionally biased region" description="Acidic residues" evidence="1">
    <location>
        <begin position="65"/>
        <end position="74"/>
    </location>
</feature>
<keyword evidence="2" id="KW-1133">Transmembrane helix</keyword>
<feature type="region of interest" description="Disordered" evidence="1">
    <location>
        <begin position="62"/>
        <end position="119"/>
    </location>
</feature>
<name>A0ABW4W2Q6_9BACI</name>
<evidence type="ECO:0000313" key="4">
    <source>
        <dbReference type="Proteomes" id="UP001597383"/>
    </source>
</evidence>
<evidence type="ECO:0000256" key="2">
    <source>
        <dbReference type="SAM" id="Phobius"/>
    </source>
</evidence>
<keyword evidence="2" id="KW-0472">Membrane</keyword>
<keyword evidence="2" id="KW-0812">Transmembrane</keyword>
<comment type="caution">
    <text evidence="3">The sequence shown here is derived from an EMBL/GenBank/DDBJ whole genome shotgun (WGS) entry which is preliminary data.</text>
</comment>
<organism evidence="3 4">
    <name type="scientific">Ornithinibacillus salinisoli</name>
    <dbReference type="NCBI Taxonomy" id="1848459"/>
    <lineage>
        <taxon>Bacteria</taxon>
        <taxon>Bacillati</taxon>
        <taxon>Bacillota</taxon>
        <taxon>Bacilli</taxon>
        <taxon>Bacillales</taxon>
        <taxon>Bacillaceae</taxon>
        <taxon>Ornithinibacillus</taxon>
    </lineage>
</organism>